<dbReference type="Proteomes" id="UP000239532">
    <property type="component" value="Unassembled WGS sequence"/>
</dbReference>
<gene>
    <name evidence="1" type="ORF">BST86_04095</name>
</gene>
<organism evidence="1 2">
    <name type="scientific">Nonlabens agnitus</name>
    <dbReference type="NCBI Taxonomy" id="870484"/>
    <lineage>
        <taxon>Bacteria</taxon>
        <taxon>Pseudomonadati</taxon>
        <taxon>Bacteroidota</taxon>
        <taxon>Flavobacteriia</taxon>
        <taxon>Flavobacteriales</taxon>
        <taxon>Flavobacteriaceae</taxon>
        <taxon>Nonlabens</taxon>
    </lineage>
</organism>
<comment type="caution">
    <text evidence="1">The sequence shown here is derived from an EMBL/GenBank/DDBJ whole genome shotgun (WGS) entry which is preliminary data.</text>
</comment>
<reference evidence="1 2" key="1">
    <citation type="submission" date="2016-11" db="EMBL/GenBank/DDBJ databases">
        <title>Trade-off between light-utilization and light-protection in marine flavobacteria.</title>
        <authorList>
            <person name="Kumagai Y."/>
        </authorList>
    </citation>
    <scope>NUCLEOTIDE SEQUENCE [LARGE SCALE GENOMIC DNA]</scope>
    <source>
        <strain evidence="1 2">JCM 17109</strain>
    </source>
</reference>
<keyword evidence="2" id="KW-1185">Reference proteome</keyword>
<name>A0A2S9WXU8_9FLAO</name>
<proteinExistence type="predicted"/>
<protein>
    <submittedName>
        <fullName evidence="1">Uncharacterized protein</fullName>
    </submittedName>
</protein>
<dbReference type="AlphaFoldDB" id="A0A2S9WXU8"/>
<evidence type="ECO:0000313" key="2">
    <source>
        <dbReference type="Proteomes" id="UP000239532"/>
    </source>
</evidence>
<accession>A0A2S9WXU8</accession>
<dbReference type="PROSITE" id="PS51257">
    <property type="entry name" value="PROKAR_LIPOPROTEIN"/>
    <property type="match status" value="1"/>
</dbReference>
<sequence>MKTIYILFATVLLSASCELEETDKFDYINQSNHGVFFYEANTNAGIVYPDTSITLNRNLLSVIAPYTTLSTGGFRSSKETFSELPTDTLSVYFFHPEVIESSTFESLRLNYRVLKRYDLSYKDFLMLNKEVIYPPTPAMANIQQLPSYP</sequence>
<dbReference type="EMBL" id="MQUC01000003">
    <property type="protein sequence ID" value="PRP68281.1"/>
    <property type="molecule type" value="Genomic_DNA"/>
</dbReference>
<evidence type="ECO:0000313" key="1">
    <source>
        <dbReference type="EMBL" id="PRP68281.1"/>
    </source>
</evidence>